<evidence type="ECO:0000313" key="1">
    <source>
        <dbReference type="EMBL" id="TKR62939.1"/>
    </source>
</evidence>
<reference evidence="1 2" key="1">
    <citation type="journal article" date="2015" name="Genome Biol.">
        <title>Comparative genomics of Steinernema reveals deeply conserved gene regulatory networks.</title>
        <authorList>
            <person name="Dillman A.R."/>
            <person name="Macchietto M."/>
            <person name="Porter C.F."/>
            <person name="Rogers A."/>
            <person name="Williams B."/>
            <person name="Antoshechkin I."/>
            <person name="Lee M.M."/>
            <person name="Goodwin Z."/>
            <person name="Lu X."/>
            <person name="Lewis E.E."/>
            <person name="Goodrich-Blair H."/>
            <person name="Stock S.P."/>
            <person name="Adams B.J."/>
            <person name="Sternberg P.W."/>
            <person name="Mortazavi A."/>
        </authorList>
    </citation>
    <scope>NUCLEOTIDE SEQUENCE [LARGE SCALE GENOMIC DNA]</scope>
    <source>
        <strain evidence="1 2">ALL</strain>
    </source>
</reference>
<reference evidence="1 2" key="2">
    <citation type="journal article" date="2019" name="G3 (Bethesda)">
        <title>Hybrid Assembly of the Genome of the Entomopathogenic Nematode Steinernema carpocapsae Identifies the X-Chromosome.</title>
        <authorList>
            <person name="Serra L."/>
            <person name="Macchietto M."/>
            <person name="Macias-Munoz A."/>
            <person name="McGill C.J."/>
            <person name="Rodriguez I.M."/>
            <person name="Rodriguez B."/>
            <person name="Murad R."/>
            <person name="Mortazavi A."/>
        </authorList>
    </citation>
    <scope>NUCLEOTIDE SEQUENCE [LARGE SCALE GENOMIC DNA]</scope>
    <source>
        <strain evidence="1 2">ALL</strain>
    </source>
</reference>
<evidence type="ECO:0000313" key="2">
    <source>
        <dbReference type="Proteomes" id="UP000298663"/>
    </source>
</evidence>
<dbReference type="EMBL" id="AZBU02000010">
    <property type="protein sequence ID" value="TKR62939.1"/>
    <property type="molecule type" value="Genomic_DNA"/>
</dbReference>
<comment type="caution">
    <text evidence="1">The sequence shown here is derived from an EMBL/GenBank/DDBJ whole genome shotgun (WGS) entry which is preliminary data.</text>
</comment>
<sequence length="83" mass="9314">MNSITRIPIRYRDFGASTLNCVPGCVCDTALDRIQCDGTCNNMRKRESEWNVVQAAREHCPTDCIGALCVQLNRVKPDCCVTY</sequence>
<dbReference type="AlphaFoldDB" id="A0A4U5M2I5"/>
<name>A0A4U5M2I5_STECR</name>
<organism evidence="1 2">
    <name type="scientific">Steinernema carpocapsae</name>
    <name type="common">Entomopathogenic nematode</name>
    <dbReference type="NCBI Taxonomy" id="34508"/>
    <lineage>
        <taxon>Eukaryota</taxon>
        <taxon>Metazoa</taxon>
        <taxon>Ecdysozoa</taxon>
        <taxon>Nematoda</taxon>
        <taxon>Chromadorea</taxon>
        <taxon>Rhabditida</taxon>
        <taxon>Tylenchina</taxon>
        <taxon>Panagrolaimomorpha</taxon>
        <taxon>Strongyloidoidea</taxon>
        <taxon>Steinernematidae</taxon>
        <taxon>Steinernema</taxon>
    </lineage>
</organism>
<proteinExistence type="predicted"/>
<protein>
    <submittedName>
        <fullName evidence="1">Uncharacterized protein</fullName>
    </submittedName>
</protein>
<accession>A0A4U5M2I5</accession>
<gene>
    <name evidence="1" type="ORF">L596_026836</name>
</gene>
<dbReference type="Proteomes" id="UP000298663">
    <property type="component" value="Unassembled WGS sequence"/>
</dbReference>
<keyword evidence="2" id="KW-1185">Reference proteome</keyword>